<feature type="transmembrane region" description="Helical" evidence="6">
    <location>
        <begin position="411"/>
        <end position="433"/>
    </location>
</feature>
<feature type="domain" description="Amino acid transporter transmembrane" evidence="7">
    <location>
        <begin position="56"/>
        <end position="133"/>
    </location>
</feature>
<reference evidence="8" key="1">
    <citation type="submission" date="2021-02" db="EMBL/GenBank/DDBJ databases">
        <authorList>
            <person name="Nowell W R."/>
        </authorList>
    </citation>
    <scope>NUCLEOTIDE SEQUENCE</scope>
</reference>
<dbReference type="OrthoDB" id="1684102at2759"/>
<feature type="transmembrane region" description="Helical" evidence="6">
    <location>
        <begin position="310"/>
        <end position="332"/>
    </location>
</feature>
<dbReference type="Proteomes" id="UP000681722">
    <property type="component" value="Unassembled WGS sequence"/>
</dbReference>
<dbReference type="AlphaFoldDB" id="A0A813VC70"/>
<evidence type="ECO:0000313" key="10">
    <source>
        <dbReference type="Proteomes" id="UP000663829"/>
    </source>
</evidence>
<protein>
    <recommendedName>
        <fullName evidence="7">Amino acid transporter transmembrane domain-containing protein</fullName>
    </recommendedName>
</protein>
<dbReference type="PANTHER" id="PTHR22950">
    <property type="entry name" value="AMINO ACID TRANSPORTER"/>
    <property type="match status" value="1"/>
</dbReference>
<evidence type="ECO:0000256" key="5">
    <source>
        <dbReference type="SAM" id="MobiDB-lite"/>
    </source>
</evidence>
<proteinExistence type="predicted"/>
<feature type="transmembrane region" description="Helical" evidence="6">
    <location>
        <begin position="260"/>
        <end position="284"/>
    </location>
</feature>
<organism evidence="8 10">
    <name type="scientific">Didymodactylos carnosus</name>
    <dbReference type="NCBI Taxonomy" id="1234261"/>
    <lineage>
        <taxon>Eukaryota</taxon>
        <taxon>Metazoa</taxon>
        <taxon>Spiralia</taxon>
        <taxon>Gnathifera</taxon>
        <taxon>Rotifera</taxon>
        <taxon>Eurotatoria</taxon>
        <taxon>Bdelloidea</taxon>
        <taxon>Philodinida</taxon>
        <taxon>Philodinidae</taxon>
        <taxon>Didymodactylos</taxon>
    </lineage>
</organism>
<feature type="transmembrane region" description="Helical" evidence="6">
    <location>
        <begin position="376"/>
        <end position="399"/>
    </location>
</feature>
<name>A0A813VC70_9BILA</name>
<evidence type="ECO:0000256" key="3">
    <source>
        <dbReference type="ARBA" id="ARBA00022989"/>
    </source>
</evidence>
<dbReference type="GO" id="GO:0005774">
    <property type="term" value="C:vacuolar membrane"/>
    <property type="evidence" value="ECO:0007669"/>
    <property type="project" value="TreeGrafter"/>
</dbReference>
<feature type="compositionally biased region" description="Polar residues" evidence="5">
    <location>
        <begin position="1"/>
        <end position="15"/>
    </location>
</feature>
<keyword evidence="4 6" id="KW-0472">Membrane</keyword>
<dbReference type="EMBL" id="CAJNOQ010000789">
    <property type="protein sequence ID" value="CAF0838868.1"/>
    <property type="molecule type" value="Genomic_DNA"/>
</dbReference>
<feature type="region of interest" description="Disordered" evidence="5">
    <location>
        <begin position="1"/>
        <end position="21"/>
    </location>
</feature>
<feature type="transmembrane region" description="Helical" evidence="6">
    <location>
        <begin position="163"/>
        <end position="180"/>
    </location>
</feature>
<dbReference type="PANTHER" id="PTHR22950:SF349">
    <property type="entry name" value="AMINO ACID TRANSPORTER TRANSMEMBRANE DOMAIN-CONTAINING PROTEIN"/>
    <property type="match status" value="1"/>
</dbReference>
<feature type="transmembrane region" description="Helical" evidence="6">
    <location>
        <begin position="187"/>
        <end position="209"/>
    </location>
</feature>
<dbReference type="GO" id="GO:0015179">
    <property type="term" value="F:L-amino acid transmembrane transporter activity"/>
    <property type="evidence" value="ECO:0007669"/>
    <property type="project" value="TreeGrafter"/>
</dbReference>
<comment type="caution">
    <text evidence="8">The sequence shown here is derived from an EMBL/GenBank/DDBJ whole genome shotgun (WGS) entry which is preliminary data.</text>
</comment>
<dbReference type="Proteomes" id="UP000663829">
    <property type="component" value="Unassembled WGS sequence"/>
</dbReference>
<feature type="domain" description="Amino acid transporter transmembrane" evidence="7">
    <location>
        <begin position="151"/>
        <end position="433"/>
    </location>
</feature>
<keyword evidence="10" id="KW-1185">Reference proteome</keyword>
<keyword evidence="3 6" id="KW-1133">Transmembrane helix</keyword>
<evidence type="ECO:0000313" key="9">
    <source>
        <dbReference type="EMBL" id="CAF3626154.1"/>
    </source>
</evidence>
<gene>
    <name evidence="8" type="ORF">GPM918_LOCUS5454</name>
    <name evidence="9" type="ORF">SRO942_LOCUS5454</name>
</gene>
<dbReference type="Pfam" id="PF01490">
    <property type="entry name" value="Aa_trans"/>
    <property type="match status" value="2"/>
</dbReference>
<evidence type="ECO:0000256" key="4">
    <source>
        <dbReference type="ARBA" id="ARBA00023136"/>
    </source>
</evidence>
<feature type="transmembrane region" description="Helical" evidence="6">
    <location>
        <begin position="229"/>
        <end position="248"/>
    </location>
</feature>
<evidence type="ECO:0000256" key="1">
    <source>
        <dbReference type="ARBA" id="ARBA00004141"/>
    </source>
</evidence>
<dbReference type="InterPro" id="IPR013057">
    <property type="entry name" value="AA_transpt_TM"/>
</dbReference>
<evidence type="ECO:0000313" key="8">
    <source>
        <dbReference type="EMBL" id="CAF0838868.1"/>
    </source>
</evidence>
<dbReference type="EMBL" id="CAJOBC010000789">
    <property type="protein sequence ID" value="CAF3626154.1"/>
    <property type="molecule type" value="Genomic_DNA"/>
</dbReference>
<evidence type="ECO:0000256" key="2">
    <source>
        <dbReference type="ARBA" id="ARBA00022692"/>
    </source>
</evidence>
<comment type="subcellular location">
    <subcellularLocation>
        <location evidence="1">Membrane</location>
        <topology evidence="1">Multi-pass membrane protein</topology>
    </subcellularLocation>
</comment>
<evidence type="ECO:0000256" key="6">
    <source>
        <dbReference type="SAM" id="Phobius"/>
    </source>
</evidence>
<feature type="transmembrane region" description="Helical" evidence="6">
    <location>
        <begin position="353"/>
        <end position="370"/>
    </location>
</feature>
<keyword evidence="2 6" id="KW-0812">Transmembrane</keyword>
<evidence type="ECO:0000259" key="7">
    <source>
        <dbReference type="Pfam" id="PF01490"/>
    </source>
</evidence>
<accession>A0A813VC70</accession>
<sequence length="450" mass="50545">MLPILQTPTTPTNPDSPLLKMSPSVTSVSDERLHIDENNENEAIAPLVSVTQTEYKTTNTETLMHLIKGNIGAGILAFPYALSKAGLLFGPIAFWIMGLMTLYCMHQLLRCHEYHRQRTARAKCDFGDVMRSTLECCRSRYVQRYAKLGKQVVDHYHPHNIPIQIYMLLMLIAIIAFSFIKSLKVLAPFSLIANIIQLAGLLIIMQYVIRSHLPLDQLPLITPAKNWPMFFASAMYTFEGIGLVLPIGQKMKEPEAYGGCTGVLNTGVLLVTILYFFVGFYGYIRYGDGARGSISLNLPVENPLYQVTKIMYAVAIFLTYNLQFYVPLTLLWPRVCRKILYKYHDKALKLFEIGFRSFLIILTFAIAALIPNLGLVISLVGAIASTALSVIFPPILETITFFPHGLGRYKWMLILNILIVTFGFYVFFAGTVLSLQNIIICIKEGTGCDD</sequence>